<evidence type="ECO:0000313" key="1">
    <source>
        <dbReference type="EMBL" id="MCU7619170.1"/>
    </source>
</evidence>
<evidence type="ECO:0000313" key="2">
    <source>
        <dbReference type="Proteomes" id="UP001208649"/>
    </source>
</evidence>
<comment type="caution">
    <text evidence="1">The sequence shown here is derived from an EMBL/GenBank/DDBJ whole genome shotgun (WGS) entry which is preliminary data.</text>
</comment>
<keyword evidence="2" id="KW-1185">Reference proteome</keyword>
<reference evidence="2" key="1">
    <citation type="submission" date="2023-07" db="EMBL/GenBank/DDBJ databases">
        <title>Chryseobacterium sp. strain PBS4-4 Genome sequencing and assembly.</title>
        <authorList>
            <person name="Jung Y."/>
        </authorList>
    </citation>
    <scope>NUCLEOTIDE SEQUENCE [LARGE SCALE GENOMIC DNA]</scope>
    <source>
        <strain evidence="2">PBS4-4</strain>
    </source>
</reference>
<proteinExistence type="predicted"/>
<sequence length="195" mass="22504">MRTGYIFFILIFLFGISSTKAQDQNVSDSLSFASFDCGIVQTKQKLSKKAFASTTPLHLRVNNSNYVYATLQLGKRKNKIFMYIQILDKNVCVKKDKILDVFFKTGEVVTYKNGFALNCDGFFAKQLSKKEFQKLRLNDIDMIKLYTYEKNYELYVSEVQNIDIDNQLDCLSAYKIKKTEEVKIKKKKNEPASGT</sequence>
<gene>
    <name evidence="1" type="ORF">NZ698_18480</name>
</gene>
<protein>
    <submittedName>
        <fullName evidence="1">Uncharacterized protein</fullName>
    </submittedName>
</protein>
<accession>A0ABT2WB04</accession>
<dbReference type="EMBL" id="JAOTEM010000007">
    <property type="protein sequence ID" value="MCU7619170.1"/>
    <property type="molecule type" value="Genomic_DNA"/>
</dbReference>
<organism evidence="1 2">
    <name type="scientific">Chryseobacterium edaphi</name>
    <dbReference type="NCBI Taxonomy" id="2976532"/>
    <lineage>
        <taxon>Bacteria</taxon>
        <taxon>Pseudomonadati</taxon>
        <taxon>Bacteroidota</taxon>
        <taxon>Flavobacteriia</taxon>
        <taxon>Flavobacteriales</taxon>
        <taxon>Weeksellaceae</taxon>
        <taxon>Chryseobacterium group</taxon>
        <taxon>Chryseobacterium</taxon>
    </lineage>
</organism>
<name>A0ABT2WB04_9FLAO</name>
<dbReference type="RefSeq" id="WP_263004729.1">
    <property type="nucleotide sequence ID" value="NZ_JAOTEM010000007.1"/>
</dbReference>
<dbReference type="Proteomes" id="UP001208649">
    <property type="component" value="Unassembled WGS sequence"/>
</dbReference>